<dbReference type="EMBL" id="KN837380">
    <property type="protein sequence ID" value="KIJ26187.1"/>
    <property type="molecule type" value="Genomic_DNA"/>
</dbReference>
<proteinExistence type="predicted"/>
<feature type="domain" description="DUF6593" evidence="1">
    <location>
        <begin position="3"/>
        <end position="95"/>
    </location>
</feature>
<gene>
    <name evidence="2" type="ORF">M422DRAFT_272763</name>
</gene>
<dbReference type="OrthoDB" id="3360976at2759"/>
<dbReference type="HOGENOM" id="CLU_1971894_0_0_1"/>
<accession>A0A0C9UAS1</accession>
<dbReference type="Proteomes" id="UP000054279">
    <property type="component" value="Unassembled WGS sequence"/>
</dbReference>
<dbReference type="InterPro" id="IPR046528">
    <property type="entry name" value="DUF6593"/>
</dbReference>
<protein>
    <recommendedName>
        <fullName evidence="1">DUF6593 domain-containing protein</fullName>
    </recommendedName>
</protein>
<evidence type="ECO:0000259" key="1">
    <source>
        <dbReference type="Pfam" id="PF20236"/>
    </source>
</evidence>
<dbReference type="Pfam" id="PF20236">
    <property type="entry name" value="DUF6593"/>
    <property type="match status" value="1"/>
</dbReference>
<evidence type="ECO:0000313" key="2">
    <source>
        <dbReference type="EMBL" id="KIJ26187.1"/>
    </source>
</evidence>
<organism evidence="2 3">
    <name type="scientific">Sphaerobolus stellatus (strain SS14)</name>
    <dbReference type="NCBI Taxonomy" id="990650"/>
    <lineage>
        <taxon>Eukaryota</taxon>
        <taxon>Fungi</taxon>
        <taxon>Dikarya</taxon>
        <taxon>Basidiomycota</taxon>
        <taxon>Agaricomycotina</taxon>
        <taxon>Agaricomycetes</taxon>
        <taxon>Phallomycetidae</taxon>
        <taxon>Geastrales</taxon>
        <taxon>Sphaerobolaceae</taxon>
        <taxon>Sphaerobolus</taxon>
    </lineage>
</organism>
<reference evidence="2 3" key="1">
    <citation type="submission" date="2014-06" db="EMBL/GenBank/DDBJ databases">
        <title>Evolutionary Origins and Diversification of the Mycorrhizal Mutualists.</title>
        <authorList>
            <consortium name="DOE Joint Genome Institute"/>
            <consortium name="Mycorrhizal Genomics Consortium"/>
            <person name="Kohler A."/>
            <person name="Kuo A."/>
            <person name="Nagy L.G."/>
            <person name="Floudas D."/>
            <person name="Copeland A."/>
            <person name="Barry K.W."/>
            <person name="Cichocki N."/>
            <person name="Veneault-Fourrey C."/>
            <person name="LaButti K."/>
            <person name="Lindquist E.A."/>
            <person name="Lipzen A."/>
            <person name="Lundell T."/>
            <person name="Morin E."/>
            <person name="Murat C."/>
            <person name="Riley R."/>
            <person name="Ohm R."/>
            <person name="Sun H."/>
            <person name="Tunlid A."/>
            <person name="Henrissat B."/>
            <person name="Grigoriev I.V."/>
            <person name="Hibbett D.S."/>
            <person name="Martin F."/>
        </authorList>
    </citation>
    <scope>NUCLEOTIDE SEQUENCE [LARGE SCALE GENOMIC DNA]</scope>
    <source>
        <strain evidence="2 3">SS14</strain>
    </source>
</reference>
<evidence type="ECO:0000313" key="3">
    <source>
        <dbReference type="Proteomes" id="UP000054279"/>
    </source>
</evidence>
<sequence>MSFTYRGKKLKVSDFLPRQGLIMTRTFVASDGKQYKWKGDSLRKFKLYDPSENLVVESHKQHQGVFHKAQDYNVDVSPPGIPILDDIIVTFIIMNNSEWRLQVRSYTTLWSNLKALVNRYSGGAKSC</sequence>
<dbReference type="AlphaFoldDB" id="A0A0C9UAS1"/>
<keyword evidence="3" id="KW-1185">Reference proteome</keyword>
<name>A0A0C9UAS1_SPHS4</name>